<dbReference type="AlphaFoldDB" id="A0AA40D352"/>
<dbReference type="PANTHER" id="PTHR33112:SF16">
    <property type="entry name" value="HETEROKARYON INCOMPATIBILITY DOMAIN-CONTAINING PROTEIN"/>
    <property type="match status" value="1"/>
</dbReference>
<evidence type="ECO:0000256" key="1">
    <source>
        <dbReference type="SAM" id="MobiDB-lite"/>
    </source>
</evidence>
<feature type="region of interest" description="Disordered" evidence="1">
    <location>
        <begin position="517"/>
        <end position="572"/>
    </location>
</feature>
<name>A0AA40D352_9PEZI</name>
<accession>A0AA40D352</accession>
<feature type="compositionally biased region" description="Low complexity" evidence="1">
    <location>
        <begin position="517"/>
        <end position="533"/>
    </location>
</feature>
<dbReference type="PANTHER" id="PTHR33112">
    <property type="entry name" value="DOMAIN PROTEIN, PUTATIVE-RELATED"/>
    <property type="match status" value="1"/>
</dbReference>
<dbReference type="InterPro" id="IPR010730">
    <property type="entry name" value="HET"/>
</dbReference>
<dbReference type="Pfam" id="PF06985">
    <property type="entry name" value="HET"/>
    <property type="match status" value="1"/>
</dbReference>
<feature type="compositionally biased region" description="Low complexity" evidence="1">
    <location>
        <begin position="550"/>
        <end position="569"/>
    </location>
</feature>
<reference evidence="3" key="1">
    <citation type="submission" date="2023-06" db="EMBL/GenBank/DDBJ databases">
        <title>Multi-omics analyses reveal the molecular pathogenesis toolkit of Lasiodiplodia hormozganensis, a cross-kingdom pathogen.</title>
        <authorList>
            <person name="Felix C."/>
            <person name="Meneses R."/>
            <person name="Goncalves M.F.M."/>
            <person name="Tilleman L."/>
            <person name="Duarte A.S."/>
            <person name="Jorrin-Novo J.V."/>
            <person name="Van De Peer Y."/>
            <person name="Deforce D."/>
            <person name="Van Nieuwerburgh F."/>
            <person name="Esteves A.C."/>
            <person name="Alves A."/>
        </authorList>
    </citation>
    <scope>NUCLEOTIDE SEQUENCE</scope>
    <source>
        <strain evidence="3">CBS 339.90</strain>
    </source>
</reference>
<feature type="domain" description="Heterokaryon incompatibility" evidence="2">
    <location>
        <begin position="232"/>
        <end position="382"/>
    </location>
</feature>
<evidence type="ECO:0000259" key="2">
    <source>
        <dbReference type="Pfam" id="PF06985"/>
    </source>
</evidence>
<dbReference type="Proteomes" id="UP001175001">
    <property type="component" value="Unassembled WGS sequence"/>
</dbReference>
<evidence type="ECO:0000313" key="4">
    <source>
        <dbReference type="Proteomes" id="UP001175001"/>
    </source>
</evidence>
<protein>
    <recommendedName>
        <fullName evidence="2">Heterokaryon incompatibility domain-containing protein</fullName>
    </recommendedName>
</protein>
<comment type="caution">
    <text evidence="3">The sequence shown here is derived from an EMBL/GenBank/DDBJ whole genome shotgun (WGS) entry which is preliminary data.</text>
</comment>
<gene>
    <name evidence="3" type="ORF">DIS24_g2738</name>
</gene>
<proteinExistence type="predicted"/>
<organism evidence="3 4">
    <name type="scientific">Lasiodiplodia hormozganensis</name>
    <dbReference type="NCBI Taxonomy" id="869390"/>
    <lineage>
        <taxon>Eukaryota</taxon>
        <taxon>Fungi</taxon>
        <taxon>Dikarya</taxon>
        <taxon>Ascomycota</taxon>
        <taxon>Pezizomycotina</taxon>
        <taxon>Dothideomycetes</taxon>
        <taxon>Dothideomycetes incertae sedis</taxon>
        <taxon>Botryosphaeriales</taxon>
        <taxon>Botryosphaeriaceae</taxon>
        <taxon>Lasiodiplodia</taxon>
    </lineage>
</organism>
<keyword evidence="4" id="KW-1185">Reference proteome</keyword>
<dbReference type="EMBL" id="JAUJDW010000008">
    <property type="protein sequence ID" value="KAK0661280.1"/>
    <property type="molecule type" value="Genomic_DNA"/>
</dbReference>
<evidence type="ECO:0000313" key="3">
    <source>
        <dbReference type="EMBL" id="KAK0661280.1"/>
    </source>
</evidence>
<sequence length="860" mass="93397">MYRQDSPLSFDEDTSSWYLEQTPAGSKDLCDRCEEVLSLAASDSTSKASVHHQSAGSFFKAADGSCLICSYLYGKIPWKAECFPAEILEAIVPGAPFSTYSVYRTRLEIRLEWLGESYDPGKGLIWSLPYPLNRNAPPSFVSDRPSYNLDFQVSDCKRSHIERSSVPSAIGLAERIPQIKSWLGECDGQHSICRSLKSSSGYIPTRLLDVGSLKDPYVRLLESQECSAPCRYVTLSHCWGPTKREGPARLLQANYAAARTGITNLPRTFLEAVEVARHLQVRYLWIDSLCIIQDSPQDWESEVSQMDQIYGNSYCNIAAAGARNTTGGLYLEQNPRLQPPWRLYLRDANSQAAKLIELSACAPFGDEFAAAALNSRAWALQERLLAPRTLHFTRKRLYWDCGHSFTWEGCSVPRTACQLSSSSYRPSWVTPLTDAKLSLASLLHRSRQHAALAVQAPHDDKIPALDDEPNALLTMIHAQWTAIVAHYTTLSLAKRTDKLFALAGLAKLFQSLLEASSSPSSSPLPSPSSQSPTPSSPSPPSSCLAGTGILLTNPTTPSSSTTTTTPLSTHHQLLWRRARTARTNPLRDTDAVIAPTWSWASLDNTSIVYPGSDSTTSTTSSNNSSNSTGAAAAAWLASSGDGSICDYRAAIAPMTAQAVPVRTSWTGKAAEKKKPSAVLQVRGKVDRSFWRHAVGIERLGGRRASGESGGGRRDFVHVEGRRRTELRIEMDTDEGGDYAAGSGGGYGDDDDDDGGAFGELVFLALVAYKLDPTAVKGRRDARVVEGLVLERAYTSRVKDSWQRVGVFACEYAGVTDGVGGGWRGVGGAVAAVEKAAVGKGSAEELYQNFLALPDKSVLLV</sequence>